<accession>A0A094XF34</accession>
<keyword evidence="4" id="KW-1185">Reference proteome</keyword>
<dbReference type="OrthoDB" id="2913474at2"/>
<dbReference type="InterPro" id="IPR024217">
    <property type="entry name" value="DUF3813"/>
</dbReference>
<feature type="coiled-coil region" evidence="1">
    <location>
        <begin position="28"/>
        <end position="55"/>
    </location>
</feature>
<sequence>MVNSYQQAREAVARAELLTIAAETDIQREAANNHLEKAKSALQKAALDATEQEQKQLTLMENHISTIMEN</sequence>
<dbReference type="RefSeq" id="WP_003323669.1">
    <property type="nucleotide sequence ID" value="NZ_ALPT02000031.1"/>
</dbReference>
<evidence type="ECO:0000256" key="1">
    <source>
        <dbReference type="SAM" id="Coils"/>
    </source>
</evidence>
<proteinExistence type="predicted"/>
<dbReference type="Proteomes" id="UP000002754">
    <property type="component" value="Unassembled WGS sequence"/>
</dbReference>
<evidence type="ECO:0000313" key="3">
    <source>
        <dbReference type="EMBL" id="THG90075.1"/>
    </source>
</evidence>
<dbReference type="AlphaFoldDB" id="A0A094XF34"/>
<dbReference type="Pfam" id="PF12758">
    <property type="entry name" value="DUF3813"/>
    <property type="match status" value="1"/>
</dbReference>
<evidence type="ECO:0000313" key="2">
    <source>
        <dbReference type="EMBL" id="KGA97375.1"/>
    </source>
</evidence>
<dbReference type="eggNOG" id="ENOG5030DMX">
    <property type="taxonomic scope" value="Bacteria"/>
</dbReference>
<name>A0A094XF34_ALKAL</name>
<gene>
    <name evidence="3" type="ORF">AJ85_13450</name>
    <name evidence="2" type="ORF">BALCAV_0210725</name>
</gene>
<protein>
    <submittedName>
        <fullName evidence="2">Uncharacterized protein</fullName>
    </submittedName>
</protein>
<reference evidence="3 5" key="2">
    <citation type="submission" date="2014-01" db="EMBL/GenBank/DDBJ databases">
        <title>Draft genome sequencing of Bacillus alcalophilus CGMCC 1.3604.</title>
        <authorList>
            <person name="Yang J."/>
            <person name="Diao L."/>
            <person name="Yang S."/>
        </authorList>
    </citation>
    <scope>NUCLEOTIDE SEQUENCE [LARGE SCALE GENOMIC DNA]</scope>
    <source>
        <strain evidence="3 5">CGMCC 1.3604</strain>
    </source>
</reference>
<organism evidence="2 4">
    <name type="scientific">Alkalihalobacillus alcalophilus ATCC 27647 = CGMCC 1.3604</name>
    <dbReference type="NCBI Taxonomy" id="1218173"/>
    <lineage>
        <taxon>Bacteria</taxon>
        <taxon>Bacillati</taxon>
        <taxon>Bacillota</taxon>
        <taxon>Bacilli</taxon>
        <taxon>Bacillales</taxon>
        <taxon>Bacillaceae</taxon>
        <taxon>Alkalihalobacillus</taxon>
    </lineage>
</organism>
<reference evidence="2 4" key="1">
    <citation type="journal article" date="2014" name="Genome Announc.">
        <title>Draft Genome Sequence of Bacillus alcalophilus AV1934, a Classic Alkaliphile Isolated from Human Feces in 1934.</title>
        <authorList>
            <person name="Attie O."/>
            <person name="Jayaprakash A."/>
            <person name="Shah H."/>
            <person name="Paulsen I.T."/>
            <person name="Morino M."/>
            <person name="Takahashi Y."/>
            <person name="Narumi I."/>
            <person name="Sachidanandam R."/>
            <person name="Satoh K."/>
            <person name="Ito M."/>
            <person name="Krulwich T.A."/>
        </authorList>
    </citation>
    <scope>NUCLEOTIDE SEQUENCE [LARGE SCALE GENOMIC DNA]</scope>
    <source>
        <strain evidence="2 4">AV1934</strain>
    </source>
</reference>
<comment type="caution">
    <text evidence="2">The sequence shown here is derived from an EMBL/GenBank/DDBJ whole genome shotgun (WGS) entry which is preliminary data.</text>
</comment>
<dbReference type="STRING" id="1218173.BALCAV_0210725"/>
<dbReference type="EMBL" id="JALP01000176">
    <property type="protein sequence ID" value="THG90075.1"/>
    <property type="molecule type" value="Genomic_DNA"/>
</dbReference>
<dbReference type="Proteomes" id="UP000297014">
    <property type="component" value="Unassembled WGS sequence"/>
</dbReference>
<dbReference type="EMBL" id="ALPT02000031">
    <property type="protein sequence ID" value="KGA97375.1"/>
    <property type="molecule type" value="Genomic_DNA"/>
</dbReference>
<keyword evidence="1" id="KW-0175">Coiled coil</keyword>
<evidence type="ECO:0000313" key="4">
    <source>
        <dbReference type="Proteomes" id="UP000002754"/>
    </source>
</evidence>
<evidence type="ECO:0000313" key="5">
    <source>
        <dbReference type="Proteomes" id="UP000297014"/>
    </source>
</evidence>